<comment type="caution">
    <text evidence="3">The sequence shown here is derived from an EMBL/GenBank/DDBJ whole genome shotgun (WGS) entry which is preliminary data.</text>
</comment>
<keyword evidence="3" id="KW-0378">Hydrolase</keyword>
<dbReference type="SUPFAM" id="SSF53756">
    <property type="entry name" value="UDP-Glycosyltransferase/glycogen phosphorylase"/>
    <property type="match status" value="1"/>
</dbReference>
<accession>A0ABQ5N0D9</accession>
<proteinExistence type="predicted"/>
<evidence type="ECO:0000313" key="4">
    <source>
        <dbReference type="Proteomes" id="UP001208567"/>
    </source>
</evidence>
<dbReference type="Pfam" id="PF13439">
    <property type="entry name" value="Glyco_transf_4"/>
    <property type="match status" value="1"/>
</dbReference>
<dbReference type="EMBL" id="BRXR01000001">
    <property type="protein sequence ID" value="GLC28670.1"/>
    <property type="molecule type" value="Genomic_DNA"/>
</dbReference>
<feature type="domain" description="Glycosyl transferase family 1" evidence="1">
    <location>
        <begin position="176"/>
        <end position="340"/>
    </location>
</feature>
<dbReference type="Pfam" id="PF00534">
    <property type="entry name" value="Glycos_transf_1"/>
    <property type="match status" value="1"/>
</dbReference>
<dbReference type="GO" id="GO:0016787">
    <property type="term" value="F:hydrolase activity"/>
    <property type="evidence" value="ECO:0007669"/>
    <property type="project" value="UniProtKB-KW"/>
</dbReference>
<evidence type="ECO:0000313" key="3">
    <source>
        <dbReference type="EMBL" id="GLC28670.1"/>
    </source>
</evidence>
<evidence type="ECO:0000259" key="2">
    <source>
        <dbReference type="Pfam" id="PF13439"/>
    </source>
</evidence>
<feature type="domain" description="Glycosyltransferase subfamily 4-like N-terminal" evidence="2">
    <location>
        <begin position="15"/>
        <end position="167"/>
    </location>
</feature>
<protein>
    <submittedName>
        <fullName evidence="3">Glycoside hydrolase</fullName>
    </submittedName>
</protein>
<organism evidence="3 4">
    <name type="scientific">Clostridium omnivorum</name>
    <dbReference type="NCBI Taxonomy" id="1604902"/>
    <lineage>
        <taxon>Bacteria</taxon>
        <taxon>Bacillati</taxon>
        <taxon>Bacillota</taxon>
        <taxon>Clostridia</taxon>
        <taxon>Eubacteriales</taxon>
        <taxon>Clostridiaceae</taxon>
        <taxon>Clostridium</taxon>
    </lineage>
</organism>
<keyword evidence="4" id="KW-1185">Reference proteome</keyword>
<sequence length="367" mass="42101">MFIIKVLQIISSNDIGGGANHVLNICTCPKNVFESTICCIGSGPLYKDCIDKGISAVNFSIKEILNGKLNSYIEKNKFDLLNYHGARANFTYLFSRYKLRIPAVVTLHSDYRMDFINDKKKYHLFTPLNKIALKKFKYYVCVSNHLKKVLDSKNFSGDKYVVNNGIKINNEFVFSNNIREKYNIAEDEFVYVMVARMHPVKNHKTLIEAFKLLRDKYRDVKLLLVGDGELEPEIKLMVDKMKINDSVVFAGYQVDTLEYYNAADISILTSFSEGGSPPLVILESGLVKKSVIASKVGDMEEIINNRVGILVNPNSPQDVFEKMEYAYLNKIEVKNMGQELYNMVVSNFSLEQFWRKYKNIYNNVLNK</sequence>
<name>A0ABQ5N0D9_9CLOT</name>
<dbReference type="PANTHER" id="PTHR12526:SF627">
    <property type="entry name" value="D-RHAMNOSYLTRANSFERASE WBPZ"/>
    <property type="match status" value="1"/>
</dbReference>
<dbReference type="Gene3D" id="3.40.50.2000">
    <property type="entry name" value="Glycogen Phosphorylase B"/>
    <property type="match status" value="2"/>
</dbReference>
<dbReference type="Proteomes" id="UP001208567">
    <property type="component" value="Unassembled WGS sequence"/>
</dbReference>
<dbReference type="PANTHER" id="PTHR12526">
    <property type="entry name" value="GLYCOSYLTRANSFERASE"/>
    <property type="match status" value="1"/>
</dbReference>
<dbReference type="InterPro" id="IPR001296">
    <property type="entry name" value="Glyco_trans_1"/>
</dbReference>
<dbReference type="RefSeq" id="WP_264847935.1">
    <property type="nucleotide sequence ID" value="NZ_BRXR01000001.1"/>
</dbReference>
<gene>
    <name evidence="3" type="ORF">bsdE14_00800</name>
</gene>
<reference evidence="3 4" key="1">
    <citation type="journal article" date="2024" name="Int. J. Syst. Evol. Microbiol.">
        <title>Clostridium omnivorum sp. nov., isolated from anoxic soil under the treatment of reductive soil disinfestation.</title>
        <authorList>
            <person name="Ueki A."/>
            <person name="Tonouchi A."/>
            <person name="Kaku N."/>
            <person name="Honma S."/>
            <person name="Ueki K."/>
        </authorList>
    </citation>
    <scope>NUCLEOTIDE SEQUENCE [LARGE SCALE GENOMIC DNA]</scope>
    <source>
        <strain evidence="3 4">E14</strain>
    </source>
</reference>
<dbReference type="InterPro" id="IPR028098">
    <property type="entry name" value="Glyco_trans_4-like_N"/>
</dbReference>
<evidence type="ECO:0000259" key="1">
    <source>
        <dbReference type="Pfam" id="PF00534"/>
    </source>
</evidence>